<keyword evidence="2" id="KW-0732">Signal</keyword>
<feature type="compositionally biased region" description="Acidic residues" evidence="1">
    <location>
        <begin position="32"/>
        <end position="46"/>
    </location>
</feature>
<evidence type="ECO:0000256" key="2">
    <source>
        <dbReference type="SAM" id="SignalP"/>
    </source>
</evidence>
<evidence type="ECO:0000313" key="4">
    <source>
        <dbReference type="Proteomes" id="UP001220324"/>
    </source>
</evidence>
<gene>
    <name evidence="3" type="ORF">N7494_001996</name>
</gene>
<accession>A0AAD6D2T3</accession>
<reference evidence="3 4" key="1">
    <citation type="journal article" date="2023" name="IMA Fungus">
        <title>Comparative genomic study of the Penicillium genus elucidates a diverse pangenome and 15 lateral gene transfer events.</title>
        <authorList>
            <person name="Petersen C."/>
            <person name="Sorensen T."/>
            <person name="Nielsen M.R."/>
            <person name="Sondergaard T.E."/>
            <person name="Sorensen J.L."/>
            <person name="Fitzpatrick D.A."/>
            <person name="Frisvad J.C."/>
            <person name="Nielsen K.L."/>
        </authorList>
    </citation>
    <scope>NUCLEOTIDE SEQUENCE [LARGE SCALE GENOMIC DNA]</scope>
    <source>
        <strain evidence="3 4">IBT 35679</strain>
    </source>
</reference>
<protein>
    <submittedName>
        <fullName evidence="3">Uncharacterized protein</fullName>
    </submittedName>
</protein>
<evidence type="ECO:0000313" key="3">
    <source>
        <dbReference type="EMBL" id="KAJ5552618.1"/>
    </source>
</evidence>
<keyword evidence="4" id="KW-1185">Reference proteome</keyword>
<organism evidence="3 4">
    <name type="scientific">Penicillium frequentans</name>
    <dbReference type="NCBI Taxonomy" id="3151616"/>
    <lineage>
        <taxon>Eukaryota</taxon>
        <taxon>Fungi</taxon>
        <taxon>Dikarya</taxon>
        <taxon>Ascomycota</taxon>
        <taxon>Pezizomycotina</taxon>
        <taxon>Eurotiomycetes</taxon>
        <taxon>Eurotiomycetidae</taxon>
        <taxon>Eurotiales</taxon>
        <taxon>Aspergillaceae</taxon>
        <taxon>Penicillium</taxon>
    </lineage>
</organism>
<evidence type="ECO:0000256" key="1">
    <source>
        <dbReference type="SAM" id="MobiDB-lite"/>
    </source>
</evidence>
<feature type="signal peptide" evidence="2">
    <location>
        <begin position="1"/>
        <end position="25"/>
    </location>
</feature>
<feature type="chain" id="PRO_5041940697" evidence="2">
    <location>
        <begin position="26"/>
        <end position="343"/>
    </location>
</feature>
<name>A0AAD6D2T3_9EURO</name>
<dbReference type="EMBL" id="JAQIZZ010000002">
    <property type="protein sequence ID" value="KAJ5552618.1"/>
    <property type="molecule type" value="Genomic_DNA"/>
</dbReference>
<dbReference type="AlphaFoldDB" id="A0AAD6D2T3"/>
<comment type="caution">
    <text evidence="3">The sequence shown here is derived from an EMBL/GenBank/DDBJ whole genome shotgun (WGS) entry which is preliminary data.</text>
</comment>
<dbReference type="Proteomes" id="UP001220324">
    <property type="component" value="Unassembled WGS sequence"/>
</dbReference>
<sequence>MQQLTWHWVLLLTVAFHQLIQIVEARGRGGSDDGDSSGSDGDDDSGSEGSSSCVNTYLPTIDNLDVTRFDNYTSDPNYGGAYYFGEASMTSKIEQEELACILTNQSVLPKRLLGAAFIAPQSPWPQGPKNSIVIGFKAWATDKSLQDFSTSYDTCDSLGDTIFFRTTSWFSYTSPNAGLVDARDSVPLTLSTSQNLTTFEGNYVGGPQTKWTNISLAQWTQDDIAFSDDFCSGYAGTDIPLPIGTVVNGSVSSDTFALTVTGVVIDVVAGVNVSFTVDFKGAFASANSTQLVQSGQNDEQNGDSVISFALVDSDGSDNGQGRLHALGPTMLAPLIVTLVLGYT</sequence>
<proteinExistence type="predicted"/>
<feature type="region of interest" description="Disordered" evidence="1">
    <location>
        <begin position="27"/>
        <end position="54"/>
    </location>
</feature>